<organism evidence="2 3">
    <name type="scientific">Armillaria luteobubalina</name>
    <dbReference type="NCBI Taxonomy" id="153913"/>
    <lineage>
        <taxon>Eukaryota</taxon>
        <taxon>Fungi</taxon>
        <taxon>Dikarya</taxon>
        <taxon>Basidiomycota</taxon>
        <taxon>Agaricomycotina</taxon>
        <taxon>Agaricomycetes</taxon>
        <taxon>Agaricomycetidae</taxon>
        <taxon>Agaricales</taxon>
        <taxon>Marasmiineae</taxon>
        <taxon>Physalacriaceae</taxon>
        <taxon>Armillaria</taxon>
    </lineage>
</organism>
<evidence type="ECO:0000313" key="3">
    <source>
        <dbReference type="Proteomes" id="UP001175228"/>
    </source>
</evidence>
<proteinExistence type="predicted"/>
<keyword evidence="1" id="KW-0812">Transmembrane</keyword>
<gene>
    <name evidence="2" type="ORF">EDD18DRAFT_636439</name>
</gene>
<comment type="caution">
    <text evidence="2">The sequence shown here is derived from an EMBL/GenBank/DDBJ whole genome shotgun (WGS) entry which is preliminary data.</text>
</comment>
<name>A0AA39QJN6_9AGAR</name>
<keyword evidence="1" id="KW-0472">Membrane</keyword>
<keyword evidence="1" id="KW-1133">Transmembrane helix</keyword>
<dbReference type="Proteomes" id="UP001175228">
    <property type="component" value="Unassembled WGS sequence"/>
</dbReference>
<accession>A0AA39QJN6</accession>
<evidence type="ECO:0000256" key="1">
    <source>
        <dbReference type="SAM" id="Phobius"/>
    </source>
</evidence>
<evidence type="ECO:0000313" key="2">
    <source>
        <dbReference type="EMBL" id="KAK0503559.1"/>
    </source>
</evidence>
<protein>
    <submittedName>
        <fullName evidence="2">Uncharacterized protein</fullName>
    </submittedName>
</protein>
<keyword evidence="3" id="KW-1185">Reference proteome</keyword>
<sequence length="179" mass="20382">MLNNSRSQRKGCSILLHILTGMSNFGVLYNWLSPPWVPRLFRFYSGISIPRGFHNLYLLLHCTRRLLLNSPSHTHKNGILLPDTDIKRCAFFVYEALSPPSAATKASSKLYGIDTLSDLNITGRLSLVYLASTMFQYAQHSRLQTPSVVGRPRLRYSEIQGAHLVHEGYFLNGLSWKMR</sequence>
<dbReference type="EMBL" id="JAUEPU010000004">
    <property type="protein sequence ID" value="KAK0503559.1"/>
    <property type="molecule type" value="Genomic_DNA"/>
</dbReference>
<reference evidence="2" key="1">
    <citation type="submission" date="2023-06" db="EMBL/GenBank/DDBJ databases">
        <authorList>
            <consortium name="Lawrence Berkeley National Laboratory"/>
            <person name="Ahrendt S."/>
            <person name="Sahu N."/>
            <person name="Indic B."/>
            <person name="Wong-Bajracharya J."/>
            <person name="Merenyi Z."/>
            <person name="Ke H.-M."/>
            <person name="Monk M."/>
            <person name="Kocsube S."/>
            <person name="Drula E."/>
            <person name="Lipzen A."/>
            <person name="Balint B."/>
            <person name="Henrissat B."/>
            <person name="Andreopoulos B."/>
            <person name="Martin F.M."/>
            <person name="Harder C.B."/>
            <person name="Rigling D."/>
            <person name="Ford K.L."/>
            <person name="Foster G.D."/>
            <person name="Pangilinan J."/>
            <person name="Papanicolaou A."/>
            <person name="Barry K."/>
            <person name="LaButti K."/>
            <person name="Viragh M."/>
            <person name="Koriabine M."/>
            <person name="Yan M."/>
            <person name="Riley R."/>
            <person name="Champramary S."/>
            <person name="Plett K.L."/>
            <person name="Tsai I.J."/>
            <person name="Slot J."/>
            <person name="Sipos G."/>
            <person name="Plett J."/>
            <person name="Nagy L.G."/>
            <person name="Grigoriev I.V."/>
        </authorList>
    </citation>
    <scope>NUCLEOTIDE SEQUENCE</scope>
    <source>
        <strain evidence="2">HWK02</strain>
    </source>
</reference>
<feature type="transmembrane region" description="Helical" evidence="1">
    <location>
        <begin position="12"/>
        <end position="31"/>
    </location>
</feature>
<dbReference type="AlphaFoldDB" id="A0AA39QJN6"/>